<dbReference type="PANTHER" id="PTHR23416:SF23">
    <property type="entry name" value="ACETYLTRANSFERASE C18B11.09C-RELATED"/>
    <property type="match status" value="1"/>
</dbReference>
<evidence type="ECO:0000256" key="4">
    <source>
        <dbReference type="ARBA" id="ARBA00023315"/>
    </source>
</evidence>
<dbReference type="InterPro" id="IPR051159">
    <property type="entry name" value="Hexapeptide_acetyltransf"/>
</dbReference>
<keyword evidence="4 5" id="KW-0012">Acyltransferase</keyword>
<dbReference type="RefSeq" id="WP_313830941.1">
    <property type="nucleotide sequence ID" value="NZ_JAVFHL010000002.1"/>
</dbReference>
<keyword evidence="3" id="KW-0677">Repeat</keyword>
<dbReference type="AlphaFoldDB" id="A0ABD5G1G9"/>
<dbReference type="CDD" id="cd04647">
    <property type="entry name" value="LbH_MAT_like"/>
    <property type="match status" value="1"/>
</dbReference>
<keyword evidence="2" id="KW-0808">Transferase</keyword>
<organism evidence="5 6">
    <name type="scientific">Bacteroides fragilis</name>
    <dbReference type="NCBI Taxonomy" id="817"/>
    <lineage>
        <taxon>Bacteria</taxon>
        <taxon>Pseudomonadati</taxon>
        <taxon>Bacteroidota</taxon>
        <taxon>Bacteroidia</taxon>
        <taxon>Bacteroidales</taxon>
        <taxon>Bacteroidaceae</taxon>
        <taxon>Bacteroides</taxon>
    </lineage>
</organism>
<sequence>MILNLIYKSVRKVNGKIRNLLEKAYCWWLLKGNNVLFKDYRTSGIPYIMVAMGGKFIIGKNFAMNNGIKGSPMGCYQKCTFFVDRNAELIIGNNVGISQAALICHKYISIGDDVKIGGGVCIYDTDFHSLNPEIRKSNDDLKMRIEKPVIIENSVFIGTQSIILKGVTIGKNSIIGAGSVVTQNVPANQIWAGNPARFIKNI</sequence>
<accession>A0ABD5G1G9</accession>
<dbReference type="SUPFAM" id="SSF51161">
    <property type="entry name" value="Trimeric LpxA-like enzymes"/>
    <property type="match status" value="1"/>
</dbReference>
<evidence type="ECO:0000313" key="6">
    <source>
        <dbReference type="Proteomes" id="UP001258434"/>
    </source>
</evidence>
<evidence type="ECO:0000313" key="5">
    <source>
        <dbReference type="EMBL" id="MDT6978511.1"/>
    </source>
</evidence>
<dbReference type="Pfam" id="PF00132">
    <property type="entry name" value="Hexapep"/>
    <property type="match status" value="1"/>
</dbReference>
<dbReference type="Gene3D" id="2.160.10.10">
    <property type="entry name" value="Hexapeptide repeat proteins"/>
    <property type="match status" value="1"/>
</dbReference>
<dbReference type="PROSITE" id="PS00101">
    <property type="entry name" value="HEXAPEP_TRANSFERASES"/>
    <property type="match status" value="1"/>
</dbReference>
<proteinExistence type="inferred from homology"/>
<dbReference type="InterPro" id="IPR001451">
    <property type="entry name" value="Hexapep"/>
</dbReference>
<evidence type="ECO:0000256" key="3">
    <source>
        <dbReference type="ARBA" id="ARBA00022737"/>
    </source>
</evidence>
<reference evidence="5 6" key="2">
    <citation type="submission" date="2023-08" db="EMBL/GenBank/DDBJ databases">
        <authorList>
            <person name="Du M."/>
            <person name="Liu C."/>
            <person name="Liu S.-J."/>
        </authorList>
    </citation>
    <scope>NUCLEOTIDE SEQUENCE [LARGE SCALE GENOMIC DNA]</scope>
    <source>
        <strain evidence="5 6">GS077</strain>
    </source>
</reference>
<protein>
    <submittedName>
        <fullName evidence="5">Acyltransferase</fullName>
    </submittedName>
</protein>
<dbReference type="InterPro" id="IPR018357">
    <property type="entry name" value="Hexapep_transf_CS"/>
</dbReference>
<comment type="caution">
    <text evidence="5">The sequence shown here is derived from an EMBL/GenBank/DDBJ whole genome shotgun (WGS) entry which is preliminary data.</text>
</comment>
<name>A0ABD5G1G9_BACFG</name>
<dbReference type="Proteomes" id="UP001258434">
    <property type="component" value="Unassembled WGS sequence"/>
</dbReference>
<evidence type="ECO:0000256" key="2">
    <source>
        <dbReference type="ARBA" id="ARBA00022679"/>
    </source>
</evidence>
<gene>
    <name evidence="5" type="ORF">BFGS077_003827</name>
</gene>
<dbReference type="GO" id="GO:0016746">
    <property type="term" value="F:acyltransferase activity"/>
    <property type="evidence" value="ECO:0007669"/>
    <property type="project" value="UniProtKB-KW"/>
</dbReference>
<dbReference type="PANTHER" id="PTHR23416">
    <property type="entry name" value="SIALIC ACID SYNTHASE-RELATED"/>
    <property type="match status" value="1"/>
</dbReference>
<evidence type="ECO:0000256" key="1">
    <source>
        <dbReference type="ARBA" id="ARBA00007274"/>
    </source>
</evidence>
<dbReference type="InterPro" id="IPR011004">
    <property type="entry name" value="Trimer_LpxA-like_sf"/>
</dbReference>
<dbReference type="EMBL" id="JAVFHL010000002">
    <property type="protein sequence ID" value="MDT6978511.1"/>
    <property type="molecule type" value="Genomic_DNA"/>
</dbReference>
<reference evidence="6" key="1">
    <citation type="submission" date="2023-07" db="EMBL/GenBank/DDBJ databases">
        <title>A gut symbiont ubiquitin homologue binds and inactivates peptidyl-prolyl isomerase to mediate the interbacterial arms race in the human gut.</title>
        <authorList>
            <person name="Jiang K."/>
            <person name="Li W."/>
            <person name="Tong M."/>
            <person name="Xu J."/>
            <person name="Chen Z."/>
            <person name="Yang Y."/>
            <person name="Zang Y."/>
            <person name="Jiao X."/>
            <person name="Liu C."/>
            <person name="Lim B."/>
            <person name="Jiang X."/>
            <person name="Wang J."/>
            <person name="Wu D."/>
            <person name="Wang M."/>
            <person name="Liu S.-J."/>
            <person name="Shao F."/>
            <person name="Gao X."/>
        </authorList>
    </citation>
    <scope>NUCLEOTIDE SEQUENCE [LARGE SCALE GENOMIC DNA]</scope>
    <source>
        <strain evidence="6">GS077</strain>
    </source>
</reference>
<comment type="similarity">
    <text evidence="1">Belongs to the transferase hexapeptide repeat family.</text>
</comment>